<dbReference type="AlphaFoldDB" id="A0A2R4XKZ0"/>
<dbReference type="EMBL" id="CP028901">
    <property type="protein sequence ID" value="AWB34443.1"/>
    <property type="molecule type" value="Genomic_DNA"/>
</dbReference>
<evidence type="ECO:0000313" key="1">
    <source>
        <dbReference type="EMBL" id="AWB34443.1"/>
    </source>
</evidence>
<name>A0A2R4XKZ0_9BURK</name>
<protein>
    <submittedName>
        <fullName evidence="1">Uncharacterized protein</fullName>
    </submittedName>
</protein>
<dbReference type="Proteomes" id="UP000244571">
    <property type="component" value="Chromosome"/>
</dbReference>
<proteinExistence type="predicted"/>
<dbReference type="KEGG" id="boz:DBV39_12810"/>
<keyword evidence="2" id="KW-1185">Reference proteome</keyword>
<organism evidence="1 2">
    <name type="scientific">Orrella marina</name>
    <dbReference type="NCBI Taxonomy" id="2163011"/>
    <lineage>
        <taxon>Bacteria</taxon>
        <taxon>Pseudomonadati</taxon>
        <taxon>Pseudomonadota</taxon>
        <taxon>Betaproteobacteria</taxon>
        <taxon>Burkholderiales</taxon>
        <taxon>Alcaligenaceae</taxon>
        <taxon>Orrella</taxon>
    </lineage>
</organism>
<evidence type="ECO:0000313" key="2">
    <source>
        <dbReference type="Proteomes" id="UP000244571"/>
    </source>
</evidence>
<sequence>MKTRSASKTESQHNNKRGHVTCQAASRCMNLLMIPVWRPRQVVFARRLFGYARTFTKIRFAPD</sequence>
<accession>A0A2R4XKZ0</accession>
<gene>
    <name evidence="1" type="ORF">DBV39_12810</name>
</gene>
<reference evidence="1 2" key="1">
    <citation type="submission" date="2018-04" db="EMBL/GenBank/DDBJ databases">
        <title>Bordetella sp. HZ20 isolated from seawater.</title>
        <authorList>
            <person name="Sun C."/>
        </authorList>
    </citation>
    <scope>NUCLEOTIDE SEQUENCE [LARGE SCALE GENOMIC DNA]</scope>
    <source>
        <strain evidence="1 2">HZ20</strain>
    </source>
</reference>